<evidence type="ECO:0000313" key="6">
    <source>
        <dbReference type="Proteomes" id="UP000288405"/>
    </source>
</evidence>
<organism evidence="5 6">
    <name type="scientific">Aliidiomarina sanyensis</name>
    <dbReference type="NCBI Taxonomy" id="1249555"/>
    <lineage>
        <taxon>Bacteria</taxon>
        <taxon>Pseudomonadati</taxon>
        <taxon>Pseudomonadota</taxon>
        <taxon>Gammaproteobacteria</taxon>
        <taxon>Alteromonadales</taxon>
        <taxon>Idiomarinaceae</taxon>
        <taxon>Aliidiomarina</taxon>
    </lineage>
</organism>
<dbReference type="Gene3D" id="3.40.50.2300">
    <property type="match status" value="1"/>
</dbReference>
<dbReference type="GO" id="GO:0003677">
    <property type="term" value="F:DNA binding"/>
    <property type="evidence" value="ECO:0007669"/>
    <property type="project" value="UniProtKB-KW"/>
</dbReference>
<evidence type="ECO:0000259" key="4">
    <source>
        <dbReference type="PROSITE" id="PS50043"/>
    </source>
</evidence>
<dbReference type="SUPFAM" id="SSF52172">
    <property type="entry name" value="CheY-like"/>
    <property type="match status" value="1"/>
</dbReference>
<dbReference type="SMART" id="SM00421">
    <property type="entry name" value="HTH_LUXR"/>
    <property type="match status" value="1"/>
</dbReference>
<feature type="domain" description="HTH luxR-type" evidence="4">
    <location>
        <begin position="140"/>
        <end position="206"/>
    </location>
</feature>
<comment type="caution">
    <text evidence="5">The sequence shown here is derived from an EMBL/GenBank/DDBJ whole genome shotgun (WGS) entry which is preliminary data.</text>
</comment>
<gene>
    <name evidence="5" type="ORF">CWE11_01170</name>
</gene>
<protein>
    <recommendedName>
        <fullName evidence="4">HTH luxR-type domain-containing protein</fullName>
    </recommendedName>
</protein>
<dbReference type="OrthoDB" id="9796655at2"/>
<reference evidence="5 6" key="1">
    <citation type="journal article" date="2011" name="Front. Microbiol.">
        <title>Genomic signatures of strain selection and enhancement in Bacillus atrophaeus var. globigii, a historical biowarfare simulant.</title>
        <authorList>
            <person name="Gibbons H.S."/>
            <person name="Broomall S.M."/>
            <person name="McNew L.A."/>
            <person name="Daligault H."/>
            <person name="Chapman C."/>
            <person name="Bruce D."/>
            <person name="Karavis M."/>
            <person name="Krepps M."/>
            <person name="McGregor P.A."/>
            <person name="Hong C."/>
            <person name="Park K.H."/>
            <person name="Akmal A."/>
            <person name="Feldman A."/>
            <person name="Lin J.S."/>
            <person name="Chang W.E."/>
            <person name="Higgs B.W."/>
            <person name="Demirev P."/>
            <person name="Lindquist J."/>
            <person name="Liem A."/>
            <person name="Fochler E."/>
            <person name="Read T.D."/>
            <person name="Tapia R."/>
            <person name="Johnson S."/>
            <person name="Bishop-Lilly K.A."/>
            <person name="Detter C."/>
            <person name="Han C."/>
            <person name="Sozhamannan S."/>
            <person name="Rosenzweig C.N."/>
            <person name="Skowronski E.W."/>
        </authorList>
    </citation>
    <scope>NUCLEOTIDE SEQUENCE [LARGE SCALE GENOMIC DNA]</scope>
    <source>
        <strain evidence="5 6">GYP-17</strain>
    </source>
</reference>
<dbReference type="PRINTS" id="PR00038">
    <property type="entry name" value="HTHLUXR"/>
</dbReference>
<dbReference type="EMBL" id="PIPM01000001">
    <property type="protein sequence ID" value="RUO36457.1"/>
    <property type="molecule type" value="Genomic_DNA"/>
</dbReference>
<dbReference type="InterPro" id="IPR016032">
    <property type="entry name" value="Sig_transdc_resp-reg_C-effctor"/>
</dbReference>
<dbReference type="AlphaFoldDB" id="A0A432WS03"/>
<dbReference type="RefSeq" id="WP_126775771.1">
    <property type="nucleotide sequence ID" value="NZ_PIPM01000001.1"/>
</dbReference>
<dbReference type="InterPro" id="IPR011006">
    <property type="entry name" value="CheY-like_superfamily"/>
</dbReference>
<keyword evidence="1" id="KW-0805">Transcription regulation</keyword>
<dbReference type="InterPro" id="IPR000792">
    <property type="entry name" value="Tscrpt_reg_LuxR_C"/>
</dbReference>
<dbReference type="Pfam" id="PF00196">
    <property type="entry name" value="GerE"/>
    <property type="match status" value="1"/>
</dbReference>
<keyword evidence="2" id="KW-0238">DNA-binding</keyword>
<keyword evidence="3" id="KW-0804">Transcription</keyword>
<keyword evidence="6" id="KW-1185">Reference proteome</keyword>
<dbReference type="PROSITE" id="PS00622">
    <property type="entry name" value="HTH_LUXR_1"/>
    <property type="match status" value="1"/>
</dbReference>
<evidence type="ECO:0000313" key="5">
    <source>
        <dbReference type="EMBL" id="RUO36457.1"/>
    </source>
</evidence>
<evidence type="ECO:0000256" key="3">
    <source>
        <dbReference type="ARBA" id="ARBA00023163"/>
    </source>
</evidence>
<accession>A0A432WS03</accession>
<dbReference type="Proteomes" id="UP000288405">
    <property type="component" value="Unassembled WGS sequence"/>
</dbReference>
<evidence type="ECO:0000256" key="1">
    <source>
        <dbReference type="ARBA" id="ARBA00023015"/>
    </source>
</evidence>
<dbReference type="PANTHER" id="PTHR44688:SF16">
    <property type="entry name" value="DNA-BINDING TRANSCRIPTIONAL ACTIVATOR DEVR_DOSR"/>
    <property type="match status" value="1"/>
</dbReference>
<name>A0A432WS03_9GAMM</name>
<dbReference type="GO" id="GO:0006355">
    <property type="term" value="P:regulation of DNA-templated transcription"/>
    <property type="evidence" value="ECO:0007669"/>
    <property type="project" value="InterPro"/>
</dbReference>
<dbReference type="SUPFAM" id="SSF46894">
    <property type="entry name" value="C-terminal effector domain of the bipartite response regulators"/>
    <property type="match status" value="1"/>
</dbReference>
<evidence type="ECO:0000256" key="2">
    <source>
        <dbReference type="ARBA" id="ARBA00023125"/>
    </source>
</evidence>
<dbReference type="PROSITE" id="PS50043">
    <property type="entry name" value="HTH_LUXR_2"/>
    <property type="match status" value="1"/>
</dbReference>
<sequence>MSEIILALGSEIRQAGLLAVLKRKQHSVQGVHIHRGEISAAAQSMRVPILMVDESNRQMSIRSLARSLRSEHPRIKVIACCDNLSHAMDLKLTEKYVDGFLFSHSGLDEVEKAVRVVTMGGAYSPRVLIEATRRYNRLNLQNPVFSGLSRRETQIFQLIATGLTVPDIAQRLFISRKTVNTFRYRLYQKLNVKGDVQLTHLAYEYGLLSPDLLKRCALYPQGTKALIDRETATRVAESKQPRYGKKK</sequence>
<proteinExistence type="predicted"/>
<dbReference type="CDD" id="cd06170">
    <property type="entry name" value="LuxR_C_like"/>
    <property type="match status" value="1"/>
</dbReference>
<dbReference type="PANTHER" id="PTHR44688">
    <property type="entry name" value="DNA-BINDING TRANSCRIPTIONAL ACTIVATOR DEVR_DOSR"/>
    <property type="match status" value="1"/>
</dbReference>